<dbReference type="RefSeq" id="XP_060368511.1">
    <property type="nucleotide sequence ID" value="XM_060510211.1"/>
</dbReference>
<evidence type="ECO:0000313" key="2">
    <source>
        <dbReference type="Proteomes" id="UP001244207"/>
    </source>
</evidence>
<gene>
    <name evidence="1" type="ORF">BDZ83DRAFT_648718</name>
</gene>
<dbReference type="Proteomes" id="UP001244207">
    <property type="component" value="Unassembled WGS sequence"/>
</dbReference>
<sequence length="194" mass="22219">MPPKVKIFSLESRYLDGLQYVYMPLQRRDRPDQDSGPQIISRRAEGRKGKEASATFELKNPQTQLQSARHSEKKRKPCMEYRIVSHRVKRIALDLNRSCYRNRYACALTALPHPRPAGRIVIMLQPSPFPVPFDSKGEKRLMPISAVQVTLFRISHITSVELARRTIHIQDKPCCYCTKPCSIAIEESSSPICP</sequence>
<proteinExistence type="predicted"/>
<dbReference type="AlphaFoldDB" id="A0AAD8UW88"/>
<name>A0AAD8UW88_GLOAC</name>
<dbReference type="EMBL" id="JAHMHS010000017">
    <property type="protein sequence ID" value="KAK1728456.1"/>
    <property type="molecule type" value="Genomic_DNA"/>
</dbReference>
<organism evidence="1 2">
    <name type="scientific">Glomerella acutata</name>
    <name type="common">Colletotrichum acutatum</name>
    <dbReference type="NCBI Taxonomy" id="27357"/>
    <lineage>
        <taxon>Eukaryota</taxon>
        <taxon>Fungi</taxon>
        <taxon>Dikarya</taxon>
        <taxon>Ascomycota</taxon>
        <taxon>Pezizomycotina</taxon>
        <taxon>Sordariomycetes</taxon>
        <taxon>Hypocreomycetidae</taxon>
        <taxon>Glomerellales</taxon>
        <taxon>Glomerellaceae</taxon>
        <taxon>Colletotrichum</taxon>
        <taxon>Colletotrichum acutatum species complex</taxon>
    </lineage>
</organism>
<dbReference type="GeneID" id="85394110"/>
<protein>
    <submittedName>
        <fullName evidence="1">Uncharacterized protein</fullName>
    </submittedName>
</protein>
<accession>A0AAD8UW88</accession>
<keyword evidence="2" id="KW-1185">Reference proteome</keyword>
<evidence type="ECO:0000313" key="1">
    <source>
        <dbReference type="EMBL" id="KAK1728456.1"/>
    </source>
</evidence>
<comment type="caution">
    <text evidence="1">The sequence shown here is derived from an EMBL/GenBank/DDBJ whole genome shotgun (WGS) entry which is preliminary data.</text>
</comment>
<reference evidence="1" key="1">
    <citation type="submission" date="2021-12" db="EMBL/GenBank/DDBJ databases">
        <title>Comparative genomics, transcriptomics and evolutionary studies reveal genomic signatures of adaptation to plant cell wall in hemibiotrophic fungi.</title>
        <authorList>
            <consortium name="DOE Joint Genome Institute"/>
            <person name="Baroncelli R."/>
            <person name="Diaz J.F."/>
            <person name="Benocci T."/>
            <person name="Peng M."/>
            <person name="Battaglia E."/>
            <person name="Haridas S."/>
            <person name="Andreopoulos W."/>
            <person name="Labutti K."/>
            <person name="Pangilinan J."/>
            <person name="Floch G.L."/>
            <person name="Makela M.R."/>
            <person name="Henrissat B."/>
            <person name="Grigoriev I.V."/>
            <person name="Crouch J.A."/>
            <person name="De Vries R.P."/>
            <person name="Sukno S.A."/>
            <person name="Thon M.R."/>
        </authorList>
    </citation>
    <scope>NUCLEOTIDE SEQUENCE</scope>
    <source>
        <strain evidence="1">CBS 112980</strain>
    </source>
</reference>